<evidence type="ECO:0000313" key="1">
    <source>
        <dbReference type="EMBL" id="PXZ39584.1"/>
    </source>
</evidence>
<name>A0AAE5TKY8_AVIPA</name>
<comment type="caution">
    <text evidence="1">The sequence shown here is derived from an EMBL/GenBank/DDBJ whole genome shotgun (WGS) entry which is preliminary data.</text>
</comment>
<proteinExistence type="predicted"/>
<sequence length="71" mass="7942">MEAKNSICINIQLHTAPYVTVKEYARLTGASVDKVRKMVIEGDLPIRPKKKLRDTVFINMVAIAKEASAQQ</sequence>
<reference evidence="1 2" key="1">
    <citation type="submission" date="2018-06" db="EMBL/GenBank/DDBJ databases">
        <authorList>
            <person name="Teymurazov M."/>
            <person name="Kislichkina A."/>
            <person name="Abaymova A."/>
            <person name="Mukhina T."/>
            <person name="Mayskaya N."/>
            <person name="Svetoch E."/>
            <person name="Bogun A."/>
        </authorList>
    </citation>
    <scope>NUCLEOTIDE SEQUENCE [LARGE SCALE GENOMIC DNA]</scope>
    <source>
        <strain evidence="1 2">SCPM-O-B-8406</strain>
    </source>
</reference>
<dbReference type="EMBL" id="QJPJ01000005">
    <property type="protein sequence ID" value="PXZ39584.1"/>
    <property type="molecule type" value="Genomic_DNA"/>
</dbReference>
<evidence type="ECO:0000313" key="2">
    <source>
        <dbReference type="Proteomes" id="UP000247594"/>
    </source>
</evidence>
<dbReference type="GO" id="GO:0003677">
    <property type="term" value="F:DNA binding"/>
    <property type="evidence" value="ECO:0007669"/>
    <property type="project" value="UniProtKB-KW"/>
</dbReference>
<dbReference type="AlphaFoldDB" id="A0AAE5TKY8"/>
<protein>
    <submittedName>
        <fullName evidence="1">DNA-binding protein</fullName>
    </submittedName>
</protein>
<dbReference type="Proteomes" id="UP000247594">
    <property type="component" value="Unassembled WGS sequence"/>
</dbReference>
<accession>A0AAE5TKY8</accession>
<organism evidence="1 2">
    <name type="scientific">Avibacterium paragallinarum</name>
    <name type="common">Haemophilus gallinarum</name>
    <dbReference type="NCBI Taxonomy" id="728"/>
    <lineage>
        <taxon>Bacteria</taxon>
        <taxon>Pseudomonadati</taxon>
        <taxon>Pseudomonadota</taxon>
        <taxon>Gammaproteobacteria</taxon>
        <taxon>Pasteurellales</taxon>
        <taxon>Pasteurellaceae</taxon>
        <taxon>Avibacterium</taxon>
    </lineage>
</organism>
<dbReference type="RefSeq" id="WP_110478431.1">
    <property type="nucleotide sequence ID" value="NZ_CP081939.1"/>
</dbReference>
<gene>
    <name evidence="1" type="ORF">DM482_04555</name>
</gene>
<dbReference type="InterPro" id="IPR038147">
    <property type="entry name" value="Cox_sf"/>
</dbReference>
<keyword evidence="1" id="KW-0238">DNA-binding</keyword>
<dbReference type="Gene3D" id="6.10.200.10">
    <property type="entry name" value="Regulatory phage protein Cox"/>
    <property type="match status" value="1"/>
</dbReference>